<reference evidence="4" key="1">
    <citation type="submission" date="2018-12" db="EMBL/GenBank/DDBJ databases">
        <title>Bacillus chawlae sp. nov., Bacillus glennii sp. nov., and Bacillus saganii sp. nov. Isolated from the Vehicle Assembly Building at Kennedy Space Center where the Viking Spacecraft were Assembled.</title>
        <authorList>
            <person name="Seuylemezian A."/>
            <person name="Vaishampayan P."/>
        </authorList>
    </citation>
    <scope>NUCLEOTIDE SEQUENCE [LARGE SCALE GENOMIC DNA]</scope>
    <source>
        <strain evidence="4">DSM 13966</strain>
    </source>
</reference>
<accession>A0A427TR71</accession>
<gene>
    <name evidence="3" type="ORF">EJA10_13080</name>
</gene>
<sequence length="190" mass="22129">MKETKADLILHPVRMKVLQTLASGRRKTVQQIAEKLPEVPQATLYRHLKKLLDAEIIEVVEENQIRGTVEKVYALPKNNEVLSREEVLNAGPEEHLEYFMKFLGLVLMDFEAYLSQPDYDFEKDMVSFRQASIYASDEEYSEFIRKYVELITPLLHNEEAPHRKKRTVTNILTTQHSIEEGNKDNERPDG</sequence>
<comment type="caution">
    <text evidence="3">The sequence shown here is derived from an EMBL/GenBank/DDBJ whole genome shotgun (WGS) entry which is preliminary data.</text>
</comment>
<dbReference type="GO" id="GO:0003700">
    <property type="term" value="F:DNA-binding transcription factor activity"/>
    <property type="evidence" value="ECO:0007669"/>
    <property type="project" value="InterPro"/>
</dbReference>
<evidence type="ECO:0000259" key="2">
    <source>
        <dbReference type="SMART" id="SM00418"/>
    </source>
</evidence>
<evidence type="ECO:0000313" key="3">
    <source>
        <dbReference type="EMBL" id="RSD26786.1"/>
    </source>
</evidence>
<proteinExistence type="predicted"/>
<evidence type="ECO:0000313" key="4">
    <source>
        <dbReference type="Proteomes" id="UP000279911"/>
    </source>
</evidence>
<dbReference type="Pfam" id="PF12840">
    <property type="entry name" value="HTH_20"/>
    <property type="match status" value="1"/>
</dbReference>
<dbReference type="Gene3D" id="6.10.140.2180">
    <property type="match status" value="1"/>
</dbReference>
<dbReference type="AlphaFoldDB" id="A0A427TR71"/>
<dbReference type="NCBIfam" id="NF005061">
    <property type="entry name" value="PRK06474.1"/>
    <property type="match status" value="1"/>
</dbReference>
<name>A0A427TR71_9BACI</name>
<evidence type="ECO:0000256" key="1">
    <source>
        <dbReference type="ARBA" id="ARBA00023125"/>
    </source>
</evidence>
<dbReference type="RefSeq" id="WP_125480445.1">
    <property type="nucleotide sequence ID" value="NZ_RSFW01000014.1"/>
</dbReference>
<dbReference type="SMART" id="SM00418">
    <property type="entry name" value="HTH_ARSR"/>
    <property type="match status" value="1"/>
</dbReference>
<dbReference type="Gene3D" id="1.10.10.10">
    <property type="entry name" value="Winged helix-like DNA-binding domain superfamily/Winged helix DNA-binding domain"/>
    <property type="match status" value="1"/>
</dbReference>
<keyword evidence="1" id="KW-0238">DNA-binding</keyword>
<dbReference type="InterPro" id="IPR001845">
    <property type="entry name" value="HTH_ArsR_DNA-bd_dom"/>
</dbReference>
<dbReference type="Proteomes" id="UP000279911">
    <property type="component" value="Unassembled WGS sequence"/>
</dbReference>
<dbReference type="InterPro" id="IPR036388">
    <property type="entry name" value="WH-like_DNA-bd_sf"/>
</dbReference>
<dbReference type="EMBL" id="RSFW01000014">
    <property type="protein sequence ID" value="RSD26786.1"/>
    <property type="molecule type" value="Genomic_DNA"/>
</dbReference>
<dbReference type="OrthoDB" id="5949858at2"/>
<dbReference type="InterPro" id="IPR036390">
    <property type="entry name" value="WH_DNA-bd_sf"/>
</dbReference>
<dbReference type="CDD" id="cd00090">
    <property type="entry name" value="HTH_ARSR"/>
    <property type="match status" value="1"/>
</dbReference>
<protein>
    <submittedName>
        <fullName evidence="3">ArsR family transcriptional regulator</fullName>
    </submittedName>
</protein>
<feature type="domain" description="HTH arsR-type" evidence="2">
    <location>
        <begin position="8"/>
        <end position="89"/>
    </location>
</feature>
<dbReference type="SUPFAM" id="SSF46785">
    <property type="entry name" value="Winged helix' DNA-binding domain"/>
    <property type="match status" value="1"/>
</dbReference>
<organism evidence="3 4">
    <name type="scientific">Mesobacillus subterraneus</name>
    <dbReference type="NCBI Taxonomy" id="285983"/>
    <lineage>
        <taxon>Bacteria</taxon>
        <taxon>Bacillati</taxon>
        <taxon>Bacillota</taxon>
        <taxon>Bacilli</taxon>
        <taxon>Bacillales</taxon>
        <taxon>Bacillaceae</taxon>
        <taxon>Mesobacillus</taxon>
    </lineage>
</organism>
<dbReference type="InterPro" id="IPR011991">
    <property type="entry name" value="ArsR-like_HTH"/>
</dbReference>
<dbReference type="GO" id="GO:0003677">
    <property type="term" value="F:DNA binding"/>
    <property type="evidence" value="ECO:0007669"/>
    <property type="project" value="UniProtKB-KW"/>
</dbReference>